<protein>
    <submittedName>
        <fullName evidence="1">Uncharacterized protein</fullName>
    </submittedName>
</protein>
<organism evidence="1 2">
    <name type="scientific">Candidatus Naiadarchaeum limnaeum</name>
    <dbReference type="NCBI Taxonomy" id="2756139"/>
    <lineage>
        <taxon>Archaea</taxon>
        <taxon>Candidatus Undinarchaeota</taxon>
        <taxon>Candidatus Undinarchaeia</taxon>
        <taxon>Candidatus Naiadarchaeales</taxon>
        <taxon>Candidatus Naiadarchaeaceae</taxon>
        <taxon>Candidatus Naiadarchaeum</taxon>
    </lineage>
</organism>
<gene>
    <name evidence="1" type="ORF">H1016_04890</name>
</gene>
<comment type="caution">
    <text evidence="1">The sequence shown here is derived from an EMBL/GenBank/DDBJ whole genome shotgun (WGS) entry which is preliminary data.</text>
</comment>
<sequence length="112" mass="13361">MGIKHEDHWERFWGEDIPTLRHSFLADHYNHVKRIAKKLDIPWPERVSVPLSDEELVSWELMTLGNVLSQIEQRLGIQYRPHKPDVETEDGLKRWMMKSFCNRIKAIEEKLG</sequence>
<accession>A0A832XJN4</accession>
<dbReference type="EMBL" id="DVAB01000039">
    <property type="protein sequence ID" value="HIK00847.1"/>
    <property type="molecule type" value="Genomic_DNA"/>
</dbReference>
<dbReference type="AlphaFoldDB" id="A0A832XJN4"/>
<name>A0A832XJN4_9ARCH</name>
<evidence type="ECO:0000313" key="1">
    <source>
        <dbReference type="EMBL" id="HIK00847.1"/>
    </source>
</evidence>
<dbReference type="Proteomes" id="UP000646946">
    <property type="component" value="Unassembled WGS sequence"/>
</dbReference>
<proteinExistence type="predicted"/>
<evidence type="ECO:0000313" key="2">
    <source>
        <dbReference type="Proteomes" id="UP000646946"/>
    </source>
</evidence>
<keyword evidence="2" id="KW-1185">Reference proteome</keyword>
<reference evidence="1 2" key="1">
    <citation type="journal article" name="Nat. Commun.">
        <title>Undinarchaeota illuminate DPANN phylogeny and the impact of gene transfer on archaeal evolution.</title>
        <authorList>
            <person name="Dombrowski N."/>
            <person name="Williams T.A."/>
            <person name="Sun J."/>
            <person name="Woodcroft B.J."/>
            <person name="Lee J.H."/>
            <person name="Minh B.Q."/>
            <person name="Rinke C."/>
            <person name="Spang A."/>
        </authorList>
    </citation>
    <scope>NUCLEOTIDE SEQUENCE [LARGE SCALE GENOMIC DNA]</scope>
    <source>
        <strain evidence="1">MAG_bin1129</strain>
    </source>
</reference>